<keyword evidence="1" id="KW-1133">Transmembrane helix</keyword>
<accession>A0A917JDX5</accession>
<dbReference type="Proteomes" id="UP000662074">
    <property type="component" value="Unassembled WGS sequence"/>
</dbReference>
<keyword evidence="1" id="KW-0472">Membrane</keyword>
<feature type="transmembrane region" description="Helical" evidence="1">
    <location>
        <begin position="255"/>
        <end position="276"/>
    </location>
</feature>
<feature type="transmembrane region" description="Helical" evidence="1">
    <location>
        <begin position="370"/>
        <end position="392"/>
    </location>
</feature>
<feature type="transmembrane region" description="Helical" evidence="1">
    <location>
        <begin position="341"/>
        <end position="364"/>
    </location>
</feature>
<feature type="transmembrane region" description="Helical" evidence="1">
    <location>
        <begin position="220"/>
        <end position="243"/>
    </location>
</feature>
<protein>
    <recommendedName>
        <fullName evidence="7">Chromosome partitioning protein ParA</fullName>
    </recommendedName>
</protein>
<feature type="domain" description="7TM-DISM receptor extracellular" evidence="4">
    <location>
        <begin position="44"/>
        <end position="175"/>
    </location>
</feature>
<reference evidence="5" key="1">
    <citation type="journal article" date="2014" name="Int. J. Syst. Evol. Microbiol.">
        <title>Complete genome sequence of Corynebacterium casei LMG S-19264T (=DSM 44701T), isolated from a smear-ripened cheese.</title>
        <authorList>
            <consortium name="US DOE Joint Genome Institute (JGI-PGF)"/>
            <person name="Walter F."/>
            <person name="Albersmeier A."/>
            <person name="Kalinowski J."/>
            <person name="Ruckert C."/>
        </authorList>
    </citation>
    <scope>NUCLEOTIDE SEQUENCE</scope>
    <source>
        <strain evidence="5">CCM 8711</strain>
    </source>
</reference>
<evidence type="ECO:0000259" key="3">
    <source>
        <dbReference type="Pfam" id="PF07695"/>
    </source>
</evidence>
<evidence type="ECO:0008006" key="7">
    <source>
        <dbReference type="Google" id="ProtNLM"/>
    </source>
</evidence>
<feature type="chain" id="PRO_5037182485" description="Chromosome partitioning protein ParA" evidence="2">
    <location>
        <begin position="26"/>
        <end position="639"/>
    </location>
</feature>
<reference evidence="5" key="2">
    <citation type="submission" date="2020-09" db="EMBL/GenBank/DDBJ databases">
        <authorList>
            <person name="Sun Q."/>
            <person name="Sedlacek I."/>
        </authorList>
    </citation>
    <scope>NUCLEOTIDE SEQUENCE</scope>
    <source>
        <strain evidence="5">CCM 8711</strain>
    </source>
</reference>
<organism evidence="5 6">
    <name type="scientific">Mucilaginibacter galii</name>
    <dbReference type="NCBI Taxonomy" id="2005073"/>
    <lineage>
        <taxon>Bacteria</taxon>
        <taxon>Pseudomonadati</taxon>
        <taxon>Bacteroidota</taxon>
        <taxon>Sphingobacteriia</taxon>
        <taxon>Sphingobacteriales</taxon>
        <taxon>Sphingobacteriaceae</taxon>
        <taxon>Mucilaginibacter</taxon>
    </lineage>
</organism>
<evidence type="ECO:0000313" key="5">
    <source>
        <dbReference type="EMBL" id="GGI52665.1"/>
    </source>
</evidence>
<dbReference type="InterPro" id="IPR011622">
    <property type="entry name" value="7TMR_DISM_rcpt_extracell_dom2"/>
</dbReference>
<evidence type="ECO:0000256" key="1">
    <source>
        <dbReference type="SAM" id="Phobius"/>
    </source>
</evidence>
<dbReference type="Pfam" id="PF07696">
    <property type="entry name" value="7TMR-DISMED2"/>
    <property type="match status" value="1"/>
</dbReference>
<evidence type="ECO:0000259" key="4">
    <source>
        <dbReference type="Pfam" id="PF07696"/>
    </source>
</evidence>
<feature type="transmembrane region" description="Helical" evidence="1">
    <location>
        <begin position="191"/>
        <end position="213"/>
    </location>
</feature>
<name>A0A917JDX5_9SPHI</name>
<dbReference type="InterPro" id="IPR011623">
    <property type="entry name" value="7TMR_DISM_rcpt_extracell_dom1"/>
</dbReference>
<evidence type="ECO:0000256" key="2">
    <source>
        <dbReference type="SAM" id="SignalP"/>
    </source>
</evidence>
<keyword evidence="6" id="KW-1185">Reference proteome</keyword>
<gene>
    <name evidence="5" type="ORF">GCM10011425_38770</name>
</gene>
<sequence length="639" mass="74931">MHFSYSKKWLLATLLSLLFALPLFAQKAIVIDSSLKQYKFTLNEIECLEDTSNRLTFADVRLPLNNRQFKANNLFFPNNQNRTSTYWYRIRVRLHKSTVDKAALFEFFDQTTDEVTAYIPDEQGLYTASKSGAKIDFNSRLYQHKNFEFLIKNPSEGEYTYYFKLKSHNLVNVIIVYRTLDYFIHYALNEYLTFGLFYGMILIFCFHNLLMFMAVKKRQYLYYVFYILSVAIYEMSVDGIAFQYLWPKTPILNDYAYGTALYLLSVFALIFTEELLQAKKRAGRFYKLINYTVLLRTLYFLYCLLFDKSLFAYKFVEIIPLSIAFAAGLHIYRGGFKPARFFVLAYAILFTGFMIKALTALGYGRMLPAFVSYYSVGFCFVIEMVLLSFAIGDQVRILRKEKDEAQEETIKQMQINSELKDSINRELEHQVQVRTKEVVEKSQEILEQSKTIEEQSEQLISINHLLEEQASEITRMNVLLEKDNIQLKTNIDKVTDARVLSAELNFEEFSAKYPDQESCYKFLSELKWKNCYQCTRCSHTSYCAGRVPYSRRCTKCSYEESALHNTIFENNRIPINKAFYLVYLIYSSKGTISSHQLSDKLGIRQSTCWAYATRIKKAMQEQKRSRKKDIPQGWSTLVI</sequence>
<feature type="domain" description="7TM-DISM receptor extracellular" evidence="3">
    <location>
        <begin position="190"/>
        <end position="394"/>
    </location>
</feature>
<dbReference type="EMBL" id="BMDO01000015">
    <property type="protein sequence ID" value="GGI52665.1"/>
    <property type="molecule type" value="Genomic_DNA"/>
</dbReference>
<keyword evidence="2" id="KW-0732">Signal</keyword>
<feature type="signal peptide" evidence="2">
    <location>
        <begin position="1"/>
        <end position="25"/>
    </location>
</feature>
<dbReference type="Gene3D" id="2.60.40.2380">
    <property type="match status" value="1"/>
</dbReference>
<dbReference type="Pfam" id="PF07695">
    <property type="entry name" value="7TMR-DISM_7TM"/>
    <property type="match status" value="1"/>
</dbReference>
<evidence type="ECO:0000313" key="6">
    <source>
        <dbReference type="Proteomes" id="UP000662074"/>
    </source>
</evidence>
<proteinExistence type="predicted"/>
<feature type="transmembrane region" description="Helical" evidence="1">
    <location>
        <begin position="311"/>
        <end position="329"/>
    </location>
</feature>
<dbReference type="AlphaFoldDB" id="A0A917JDX5"/>
<keyword evidence="1" id="KW-0812">Transmembrane</keyword>
<comment type="caution">
    <text evidence="5">The sequence shown here is derived from an EMBL/GenBank/DDBJ whole genome shotgun (WGS) entry which is preliminary data.</text>
</comment>